<keyword evidence="1" id="KW-0812">Transmembrane</keyword>
<evidence type="ECO:0000313" key="2">
    <source>
        <dbReference type="EMBL" id="TSB02554.1"/>
    </source>
</evidence>
<keyword evidence="1" id="KW-0472">Membrane</keyword>
<evidence type="ECO:0000313" key="3">
    <source>
        <dbReference type="Proteomes" id="UP000320160"/>
    </source>
</evidence>
<keyword evidence="3" id="KW-1185">Reference proteome</keyword>
<dbReference type="Proteomes" id="UP000320160">
    <property type="component" value="Unassembled WGS sequence"/>
</dbReference>
<dbReference type="EMBL" id="VKKU01000002">
    <property type="protein sequence ID" value="TSB02554.1"/>
    <property type="molecule type" value="Genomic_DNA"/>
</dbReference>
<proteinExistence type="predicted"/>
<protein>
    <submittedName>
        <fullName evidence="2">Uncharacterized protein</fullName>
    </submittedName>
</protein>
<keyword evidence="1" id="KW-1133">Transmembrane helix</keyword>
<evidence type="ECO:0000256" key="1">
    <source>
        <dbReference type="SAM" id="Phobius"/>
    </source>
</evidence>
<dbReference type="AlphaFoldDB" id="A0A553WCY6"/>
<reference evidence="2 3" key="1">
    <citation type="submission" date="2019-07" db="EMBL/GenBank/DDBJ databases">
        <authorList>
            <person name="Park M."/>
        </authorList>
    </citation>
    <scope>NUCLEOTIDE SEQUENCE [LARGE SCALE GENOMIC DNA]</scope>
    <source>
        <strain evidence="2 3">KCTC32445</strain>
    </source>
</reference>
<feature type="transmembrane region" description="Helical" evidence="1">
    <location>
        <begin position="45"/>
        <end position="61"/>
    </location>
</feature>
<gene>
    <name evidence="2" type="ORF">FOM92_08640</name>
</gene>
<comment type="caution">
    <text evidence="2">The sequence shown here is derived from an EMBL/GenBank/DDBJ whole genome shotgun (WGS) entry which is preliminary data.</text>
</comment>
<sequence>MKRKLVCRNEAARHPFRRMLPPPVLDNTLAMQQPSRWWRKEDTHLFMLSFSAFFVAISSFIF</sequence>
<name>A0A553WCY6_9SPHN</name>
<organism evidence="2 3">
    <name type="scientific">Sphingorhabdus contaminans</name>
    <dbReference type="NCBI Taxonomy" id="1343899"/>
    <lineage>
        <taxon>Bacteria</taxon>
        <taxon>Pseudomonadati</taxon>
        <taxon>Pseudomonadota</taxon>
        <taxon>Alphaproteobacteria</taxon>
        <taxon>Sphingomonadales</taxon>
        <taxon>Sphingomonadaceae</taxon>
        <taxon>Sphingorhabdus</taxon>
    </lineage>
</organism>
<dbReference type="OrthoDB" id="7428630at2"/>
<accession>A0A553WCY6</accession>